<keyword evidence="1" id="KW-0175">Coiled coil</keyword>
<evidence type="ECO:0000313" key="4">
    <source>
        <dbReference type="EMBL" id="PZQ95039.1"/>
    </source>
</evidence>
<dbReference type="Proteomes" id="UP000248975">
    <property type="component" value="Unassembled WGS sequence"/>
</dbReference>
<feature type="region of interest" description="Disordered" evidence="2">
    <location>
        <begin position="1372"/>
        <end position="1396"/>
    </location>
</feature>
<accession>A0A2W5S024</accession>
<gene>
    <name evidence="4" type="ORF">DI533_20480</name>
</gene>
<protein>
    <recommendedName>
        <fullName evidence="3">Tape measure protein N-terminal domain-containing protein</fullName>
    </recommendedName>
</protein>
<name>A0A2W5S024_CERSP</name>
<dbReference type="NCBIfam" id="TIGR02675">
    <property type="entry name" value="tape_meas_nterm"/>
    <property type="match status" value="1"/>
</dbReference>
<dbReference type="Pfam" id="PF20155">
    <property type="entry name" value="TMP_3"/>
    <property type="match status" value="1"/>
</dbReference>
<feature type="region of interest" description="Disordered" evidence="2">
    <location>
        <begin position="1"/>
        <end position="21"/>
    </location>
</feature>
<reference evidence="4 5" key="1">
    <citation type="submission" date="2017-08" db="EMBL/GenBank/DDBJ databases">
        <title>Infants hospitalized years apart are colonized by the same room-sourced microbial strains.</title>
        <authorList>
            <person name="Brooks B."/>
            <person name="Olm M.R."/>
            <person name="Firek B.A."/>
            <person name="Baker R."/>
            <person name="Thomas B.C."/>
            <person name="Morowitz M.J."/>
            <person name="Banfield J.F."/>
        </authorList>
    </citation>
    <scope>NUCLEOTIDE SEQUENCE [LARGE SCALE GENOMIC DNA]</scope>
    <source>
        <strain evidence="4">S2_003_000_R2_11</strain>
    </source>
</reference>
<feature type="coiled-coil region" evidence="1">
    <location>
        <begin position="295"/>
        <end position="332"/>
    </location>
</feature>
<evidence type="ECO:0000259" key="3">
    <source>
        <dbReference type="Pfam" id="PF20155"/>
    </source>
</evidence>
<feature type="compositionally biased region" description="Polar residues" evidence="2">
    <location>
        <begin position="1"/>
        <end position="10"/>
    </location>
</feature>
<feature type="domain" description="Tape measure protein N-terminal" evidence="3">
    <location>
        <begin position="474"/>
        <end position="644"/>
    </location>
</feature>
<evidence type="ECO:0000256" key="1">
    <source>
        <dbReference type="SAM" id="Coils"/>
    </source>
</evidence>
<comment type="caution">
    <text evidence="4">The sequence shown here is derived from an EMBL/GenBank/DDBJ whole genome shotgun (WGS) entry which is preliminary data.</text>
</comment>
<feature type="compositionally biased region" description="Basic and acidic residues" evidence="2">
    <location>
        <begin position="11"/>
        <end position="21"/>
    </location>
</feature>
<dbReference type="InterPro" id="IPR013491">
    <property type="entry name" value="Tape_meas_N"/>
</dbReference>
<proteinExistence type="predicted"/>
<evidence type="ECO:0000313" key="5">
    <source>
        <dbReference type="Proteomes" id="UP000248975"/>
    </source>
</evidence>
<organism evidence="4 5">
    <name type="scientific">Cereibacter sphaeroides</name>
    <name type="common">Rhodobacter sphaeroides</name>
    <dbReference type="NCBI Taxonomy" id="1063"/>
    <lineage>
        <taxon>Bacteria</taxon>
        <taxon>Pseudomonadati</taxon>
        <taxon>Pseudomonadota</taxon>
        <taxon>Alphaproteobacteria</taxon>
        <taxon>Rhodobacterales</taxon>
        <taxon>Paracoccaceae</taxon>
        <taxon>Cereibacter</taxon>
    </lineage>
</organism>
<sequence>MTKAQDQQRQSAERGETSAKDLEASYRKLESAGQALLKLNSLVEVYKRQSAALEDQRKKVELAVQKQQELQNQYNTTDKVTKKLETSLGRANAAVERANKAFDSAQSRVARTAGELDRYGVSTTNLAQQQQAIVAGVGRVNSALERQDKIIQQVPSEVKRYNAAWDEAIATNNRMDEATRQAQLRMEEQAHAQDKVITNLRRQANEALAAAKGYQTLARVVATTTRGGNNGLASQLTEIVSPAAAARSSLAGLEKQVDSLARETAGAGKEITNAAQKLKDLQAAQQSAVGMAKLIDQFKQQVVAVRNARAAYQEARAEVRQLANQMRTAQTDSANFGQQMQAAQQKLNAAAAALRSTGTAARQTQGALRQAGVDTRVLSQEEDRLRNTTQQTVSIIDRLTEAVKRNSGATRDGAKAFSFFADSGRTTLSTMQRIRGEVLALVTTYAGLQGGINLAAGAIDIYKTRQQALIKISQVVGKDQNTLNAEWEYMIGLANRLGIKLEDVAKGYTSFAVAAKASGISIQQTRFIFESVAKAGRVFHLSADDMNGVFRALQQMLSKGQVYAEELTGQLGERLPAAVALFAKGMNMTTAELLKAMSNGEIAADAVINFARENAKAIDAELATAEKGVDAMEARAANAMSMFKLALADSGFIEAYVNMLAKLTEFLSSPDGKEAAIALGQAFSQAADAIVWCTQNVDTLITVLQVLAGIQVVRWLAGIYQGFVQLLPVMKKMGDVGQGILSFLEKFAARLATGTGAAKVLGLALGGLARAIPYVGWALLAYDIGAIFYQQSKTFAKAVDEVVRDFKNLANQIIAIIQTPSAALQDMAYAIVRPLTTLFASTLQSIAKWIADVLRLIPGVGDNLADWALQAADNLTKENRDMFQNVKGIWGDVNKEWNRMNDEIVKKYDNTMSDVVKKTLNAKVQMLQADLGAATGFQYTEDPGGGVTPRQREIQALTKEFDKQTKAAEKAELAGKKALQRKNLSGRLALVDEEYAPQMKRAQAVGGEEGKKLVAQLNSIIAARKRAETDEYNASQRSSTGIDKRARAIENLIQKYKELQASIQLKQTDQDPTASLADRISAAVTKSNTQFDELIAKSNKLGGDDGKRLAEQYTALKAVNAEYLNQKMQLEEVERLQNKVNSQMNIRKSRIEEVNSKRQAGVISEDQQVASVNQINQETQAPIENSLNQLEAQAAASKDLLGPEKWAEIQAGIAATKASLVDLTGTFTTMDTTIVQGVLDGMATALNSIVAELVKVGTGAQSMGEAFSAAGVAVLQFFAQFLQKIAIAILQQMALNAIAGMGGGIGSAAAAMGGVAAKHNGGVIGNASGEGQQTRSMNPAWFVNARRYHDGGLPGLKSDEVPAILQKGEQVLDKNDPNNILNQNASQSSSQSPGDSYRFVLVDDRAKVPEAMNTPEGEKAILQILTRNAPTVRNIVGKKSNGRNG</sequence>
<evidence type="ECO:0000256" key="2">
    <source>
        <dbReference type="SAM" id="MobiDB-lite"/>
    </source>
</evidence>
<feature type="coiled-coil region" evidence="1">
    <location>
        <begin position="1042"/>
        <end position="1069"/>
    </location>
</feature>
<dbReference type="EMBL" id="QFQS01000010">
    <property type="protein sequence ID" value="PZQ95039.1"/>
    <property type="molecule type" value="Genomic_DNA"/>
</dbReference>